<keyword evidence="2" id="KW-1133">Transmembrane helix</keyword>
<feature type="chain" id="PRO_5040159519" description="Protein BIG1" evidence="3">
    <location>
        <begin position="18"/>
        <end position="392"/>
    </location>
</feature>
<sequence>MHATAAVTAVIAAAASAQAFAGTYPILAWSRTSGAHGTNLSSSLAELDAVAPKQASRTSQQQRLIQTGTNDAELCQLDKLYVVSAPGLHASDLARFPSIADSPDGVRSAARAAQESGGTVQVVPYVSDRLAVAPTGKIARRFQRCPGKSEAVQFVRFEGWLEGGDDATTEDEWRRMALQRLDSDVAQLVSSAPAHSAFFLTDLPTSLSSSTTTVTKKLAKRQQLLPSDTSDETLEEMLEEIAEEEHVKSEAFDDMLAEIQGSSVPVAATLNEDDEPVSASSDEYASAVDPYSHGEWDGSVLDFSNGFQRGGSSSGNDTDGHNGTSIFQPEDGSGLLHRYALFSPALIVAVLITFVVLIPTVIVGAQALLSIETVNGLETKMTGSVGIDPSKQ</sequence>
<organism evidence="4 5">
    <name type="scientific">Rhodotorula mucilaginosa</name>
    <name type="common">Yeast</name>
    <name type="synonym">Rhodotorula rubra</name>
    <dbReference type="NCBI Taxonomy" id="5537"/>
    <lineage>
        <taxon>Eukaryota</taxon>
        <taxon>Fungi</taxon>
        <taxon>Dikarya</taxon>
        <taxon>Basidiomycota</taxon>
        <taxon>Pucciniomycotina</taxon>
        <taxon>Microbotryomycetes</taxon>
        <taxon>Sporidiobolales</taxon>
        <taxon>Sporidiobolaceae</taxon>
        <taxon>Rhodotorula</taxon>
    </lineage>
</organism>
<dbReference type="AlphaFoldDB" id="A0A9P6W3Z8"/>
<accession>A0A9P6W3Z8</accession>
<gene>
    <name evidence="4" type="ORF">C6P46_003682</name>
</gene>
<name>A0A9P6W3Z8_RHOMI</name>
<keyword evidence="5" id="KW-1185">Reference proteome</keyword>
<feature type="transmembrane region" description="Helical" evidence="2">
    <location>
        <begin position="345"/>
        <end position="371"/>
    </location>
</feature>
<keyword evidence="2" id="KW-0812">Transmembrane</keyword>
<evidence type="ECO:0000313" key="4">
    <source>
        <dbReference type="EMBL" id="KAG0661977.1"/>
    </source>
</evidence>
<evidence type="ECO:0008006" key="6">
    <source>
        <dbReference type="Google" id="ProtNLM"/>
    </source>
</evidence>
<feature type="signal peptide" evidence="3">
    <location>
        <begin position="1"/>
        <end position="17"/>
    </location>
</feature>
<protein>
    <recommendedName>
        <fullName evidence="6">Protein BIG1</fullName>
    </recommendedName>
</protein>
<keyword evidence="3" id="KW-0732">Signal</keyword>
<evidence type="ECO:0000256" key="2">
    <source>
        <dbReference type="SAM" id="Phobius"/>
    </source>
</evidence>
<evidence type="ECO:0000256" key="1">
    <source>
        <dbReference type="SAM" id="MobiDB-lite"/>
    </source>
</evidence>
<feature type="compositionally biased region" description="Polar residues" evidence="1">
    <location>
        <begin position="314"/>
        <end position="326"/>
    </location>
</feature>
<keyword evidence="2" id="KW-0472">Membrane</keyword>
<comment type="caution">
    <text evidence="4">The sequence shown here is derived from an EMBL/GenBank/DDBJ whole genome shotgun (WGS) entry which is preliminary data.</text>
</comment>
<dbReference type="Proteomes" id="UP000777482">
    <property type="component" value="Unassembled WGS sequence"/>
</dbReference>
<dbReference type="EMBL" id="PUHQ01000030">
    <property type="protein sequence ID" value="KAG0661977.1"/>
    <property type="molecule type" value="Genomic_DNA"/>
</dbReference>
<dbReference type="OrthoDB" id="10029326at2759"/>
<feature type="region of interest" description="Disordered" evidence="1">
    <location>
        <begin position="307"/>
        <end position="326"/>
    </location>
</feature>
<proteinExistence type="predicted"/>
<evidence type="ECO:0000256" key="3">
    <source>
        <dbReference type="SAM" id="SignalP"/>
    </source>
</evidence>
<evidence type="ECO:0000313" key="5">
    <source>
        <dbReference type="Proteomes" id="UP000777482"/>
    </source>
</evidence>
<reference evidence="4 5" key="1">
    <citation type="submission" date="2020-11" db="EMBL/GenBank/DDBJ databases">
        <title>Kefir isolates.</title>
        <authorList>
            <person name="Marcisauskas S."/>
            <person name="Kim Y."/>
            <person name="Blasche S."/>
        </authorList>
    </citation>
    <scope>NUCLEOTIDE SEQUENCE [LARGE SCALE GENOMIC DNA]</scope>
    <source>
        <strain evidence="4 5">KR</strain>
    </source>
</reference>